<dbReference type="GO" id="GO:0055085">
    <property type="term" value="P:transmembrane transport"/>
    <property type="evidence" value="ECO:0007669"/>
    <property type="project" value="InterPro"/>
</dbReference>
<feature type="transmembrane region" description="Helical" evidence="8">
    <location>
        <begin position="407"/>
        <end position="429"/>
    </location>
</feature>
<feature type="transmembrane region" description="Helical" evidence="8">
    <location>
        <begin position="286"/>
        <end position="306"/>
    </location>
</feature>
<reference evidence="10 11" key="1">
    <citation type="submission" date="2018-06" db="EMBL/GenBank/DDBJ databases">
        <title>Genomic Encyclopedia of Type Strains, Phase IV (KMG-IV): sequencing the most valuable type-strain genomes for metagenomic binning, comparative biology and taxonomic classification.</title>
        <authorList>
            <person name="Goeker M."/>
        </authorList>
    </citation>
    <scope>NUCLEOTIDE SEQUENCE [LARGE SCALE GENOMIC DNA]</scope>
    <source>
        <strain evidence="10 11">DSM 24032</strain>
    </source>
</reference>
<feature type="transmembrane region" description="Helical" evidence="8">
    <location>
        <begin position="362"/>
        <end position="387"/>
    </location>
</feature>
<feature type="transmembrane region" description="Helical" evidence="8">
    <location>
        <begin position="230"/>
        <end position="256"/>
    </location>
</feature>
<evidence type="ECO:0000256" key="1">
    <source>
        <dbReference type="ARBA" id="ARBA00004429"/>
    </source>
</evidence>
<dbReference type="OrthoDB" id="9790211at2"/>
<feature type="transmembrane region" description="Helical" evidence="8">
    <location>
        <begin position="50"/>
        <end position="74"/>
    </location>
</feature>
<dbReference type="Gene3D" id="1.10.3720.10">
    <property type="entry name" value="MetI-like"/>
    <property type="match status" value="2"/>
</dbReference>
<dbReference type="EMBL" id="QNRT01000003">
    <property type="protein sequence ID" value="RBP49636.1"/>
    <property type="molecule type" value="Genomic_DNA"/>
</dbReference>
<evidence type="ECO:0000256" key="5">
    <source>
        <dbReference type="ARBA" id="ARBA00022692"/>
    </source>
</evidence>
<feature type="transmembrane region" description="Helical" evidence="8">
    <location>
        <begin position="195"/>
        <end position="218"/>
    </location>
</feature>
<feature type="transmembrane region" description="Helical" evidence="8">
    <location>
        <begin position="515"/>
        <end position="534"/>
    </location>
</feature>
<feature type="domain" description="ABC transmembrane type-1" evidence="9">
    <location>
        <begin position="327"/>
        <end position="533"/>
    </location>
</feature>
<comment type="similarity">
    <text evidence="8">Belongs to the binding-protein-dependent transport system permease family.</text>
</comment>
<dbReference type="CDD" id="cd06261">
    <property type="entry name" value="TM_PBP2"/>
    <property type="match status" value="1"/>
</dbReference>
<keyword evidence="7 8" id="KW-0472">Membrane</keyword>
<dbReference type="Pfam" id="PF00528">
    <property type="entry name" value="BPD_transp_1"/>
    <property type="match status" value="1"/>
</dbReference>
<feature type="domain" description="ABC transmembrane type-1" evidence="9">
    <location>
        <begin position="51"/>
        <end position="255"/>
    </location>
</feature>
<evidence type="ECO:0000256" key="7">
    <source>
        <dbReference type="ARBA" id="ARBA00023136"/>
    </source>
</evidence>
<dbReference type="AlphaFoldDB" id="A0A395JHS5"/>
<keyword evidence="6 8" id="KW-1133">Transmembrane helix</keyword>
<organism evidence="10 11">
    <name type="scientific">Arenicella xantha</name>
    <dbReference type="NCBI Taxonomy" id="644221"/>
    <lineage>
        <taxon>Bacteria</taxon>
        <taxon>Pseudomonadati</taxon>
        <taxon>Pseudomonadota</taxon>
        <taxon>Gammaproteobacteria</taxon>
        <taxon>Arenicellales</taxon>
        <taxon>Arenicellaceae</taxon>
        <taxon>Arenicella</taxon>
    </lineage>
</organism>
<gene>
    <name evidence="10" type="ORF">DFR28_10361</name>
</gene>
<feature type="transmembrane region" description="Helical" evidence="8">
    <location>
        <begin position="136"/>
        <end position="158"/>
    </location>
</feature>
<keyword evidence="3" id="KW-1003">Cell membrane</keyword>
<dbReference type="RefSeq" id="WP_113954642.1">
    <property type="nucleotide sequence ID" value="NZ_QNRT01000003.1"/>
</dbReference>
<keyword evidence="4" id="KW-0997">Cell inner membrane</keyword>
<evidence type="ECO:0000256" key="8">
    <source>
        <dbReference type="RuleBase" id="RU363032"/>
    </source>
</evidence>
<name>A0A395JHS5_9GAMM</name>
<evidence type="ECO:0000313" key="10">
    <source>
        <dbReference type="EMBL" id="RBP49636.1"/>
    </source>
</evidence>
<evidence type="ECO:0000256" key="4">
    <source>
        <dbReference type="ARBA" id="ARBA00022519"/>
    </source>
</evidence>
<proteinExistence type="inferred from homology"/>
<dbReference type="InterPro" id="IPR035906">
    <property type="entry name" value="MetI-like_sf"/>
</dbReference>
<keyword evidence="11" id="KW-1185">Reference proteome</keyword>
<dbReference type="Proteomes" id="UP000253083">
    <property type="component" value="Unassembled WGS sequence"/>
</dbReference>
<comment type="subcellular location">
    <subcellularLocation>
        <location evidence="1">Cell inner membrane</location>
        <topology evidence="1">Multi-pass membrane protein</topology>
    </subcellularLocation>
    <subcellularLocation>
        <location evidence="8">Cell membrane</location>
        <topology evidence="8">Multi-pass membrane protein</topology>
    </subcellularLocation>
</comment>
<dbReference type="GO" id="GO:0005886">
    <property type="term" value="C:plasma membrane"/>
    <property type="evidence" value="ECO:0007669"/>
    <property type="project" value="UniProtKB-SubCell"/>
</dbReference>
<protein>
    <submittedName>
        <fullName evidence="10">Iron(III) transport system permease protein</fullName>
    </submittedName>
</protein>
<accession>A0A395JHS5</accession>
<dbReference type="PANTHER" id="PTHR43357:SF3">
    <property type="entry name" value="FE(3+)-TRANSPORT SYSTEM PERMEASE PROTEIN FBPB 2"/>
    <property type="match status" value="1"/>
</dbReference>
<dbReference type="PANTHER" id="PTHR43357">
    <property type="entry name" value="INNER MEMBRANE ABC TRANSPORTER PERMEASE PROTEIN YDCV"/>
    <property type="match status" value="1"/>
</dbReference>
<evidence type="ECO:0000313" key="11">
    <source>
        <dbReference type="Proteomes" id="UP000253083"/>
    </source>
</evidence>
<feature type="transmembrane region" description="Helical" evidence="8">
    <location>
        <begin position="463"/>
        <end position="482"/>
    </location>
</feature>
<dbReference type="SUPFAM" id="SSF161098">
    <property type="entry name" value="MetI-like"/>
    <property type="match status" value="2"/>
</dbReference>
<keyword evidence="2 8" id="KW-0813">Transport</keyword>
<dbReference type="FunFam" id="1.10.3720.10:FF:000088">
    <property type="entry name" value="Iron(III) ABC transporter, permease protein"/>
    <property type="match status" value="1"/>
</dbReference>
<comment type="caution">
    <text evidence="10">The sequence shown here is derived from an EMBL/GenBank/DDBJ whole genome shotgun (WGS) entry which is preliminary data.</text>
</comment>
<feature type="transmembrane region" description="Helical" evidence="8">
    <location>
        <begin position="326"/>
        <end position="350"/>
    </location>
</feature>
<sequence>MLTTRVWRWELTATAISLLVVAPLLALLALSLQAEREIWTHLASTVLNDYVVSTLLLMAGVAVLTLFMGVGCAWLVTQYQFRGVRFFNWALLLPLAMPTYIIAYSYTGLLDIAGPLQSAIRSQFGLRFGEYWFPEIRSLGGAIFVMSFVLYPYVYLLARSAFLDQSQHLKDVGQLLGHSRRSAFFRINLPIARPAIIAGLSLALMETLADYGAVSYFGVQTFTTGIFRTWFGLGSVAGAAQLAMLLLSFVIVLVWVEQRSRRRAQYINKRNQVRPAATPLSGMKNYIAVALAMTPLLIGFVIPVAQLLKWAIATHTQLWQPQFWRLVTNTLMLASVTALLAVALALLIAYSTRIANTHITRLARQLVGLGYAVPGTVIAVGTLIPLARLDNTIDAWFRANFDVSTGLLISGTLAALIIAYLVRFMAVALSSVDSGLQSIGPNMDQAARSLGYTPIQVLRRIHVPILSTSLLTALLVVFVDVMKELPATLVMRPFNFNTLAVRAYELASDERLADASLASLAIILAGLIPVILLTRAINR</sequence>
<evidence type="ECO:0000256" key="6">
    <source>
        <dbReference type="ARBA" id="ARBA00022989"/>
    </source>
</evidence>
<keyword evidence="5 8" id="KW-0812">Transmembrane</keyword>
<feature type="transmembrane region" description="Helical" evidence="8">
    <location>
        <begin position="86"/>
        <end position="106"/>
    </location>
</feature>
<dbReference type="InterPro" id="IPR000515">
    <property type="entry name" value="MetI-like"/>
</dbReference>
<dbReference type="InParanoid" id="A0A395JHS5"/>
<dbReference type="PROSITE" id="PS50928">
    <property type="entry name" value="ABC_TM1"/>
    <property type="match status" value="2"/>
</dbReference>
<evidence type="ECO:0000256" key="2">
    <source>
        <dbReference type="ARBA" id="ARBA00022448"/>
    </source>
</evidence>
<evidence type="ECO:0000259" key="9">
    <source>
        <dbReference type="PROSITE" id="PS50928"/>
    </source>
</evidence>
<evidence type="ECO:0000256" key="3">
    <source>
        <dbReference type="ARBA" id="ARBA00022475"/>
    </source>
</evidence>